<feature type="transmembrane region" description="Helical" evidence="2">
    <location>
        <begin position="6"/>
        <end position="28"/>
    </location>
</feature>
<sequence length="131" mass="14131">MNRRNWAIVSGCSLFISLFMFMVAGSVLDSRPLVDDKDRRCEGGPTVTESRITGRSTPRSRAVDSATGVVYLRYDRQIISITPKQNNKCTVQTEDLSRYNTGFYTHLGPGFSPSAPSNSSGGSSGSSGGVK</sequence>
<reference evidence="3 4" key="1">
    <citation type="submission" date="2019-08" db="EMBL/GenBank/DDBJ databases">
        <authorList>
            <person name="Lei W."/>
        </authorList>
    </citation>
    <scope>NUCLEOTIDE SEQUENCE [LARGE SCALE GENOMIC DNA]</scope>
    <source>
        <strain evidence="3 4">CCUG 58627</strain>
    </source>
</reference>
<dbReference type="Pfam" id="PF14042">
    <property type="entry name" value="DUF4247"/>
    <property type="match status" value="1"/>
</dbReference>
<proteinExistence type="predicted"/>
<evidence type="ECO:0000256" key="1">
    <source>
        <dbReference type="SAM" id="MobiDB-lite"/>
    </source>
</evidence>
<protein>
    <submittedName>
        <fullName evidence="3">DUF4247 domain-containing protein</fullName>
    </submittedName>
</protein>
<dbReference type="EMBL" id="VOHM01000039">
    <property type="protein sequence ID" value="TWT17766.1"/>
    <property type="molecule type" value="Genomic_DNA"/>
</dbReference>
<feature type="compositionally biased region" description="Gly residues" evidence="1">
    <location>
        <begin position="122"/>
        <end position="131"/>
    </location>
</feature>
<feature type="region of interest" description="Disordered" evidence="1">
    <location>
        <begin position="40"/>
        <end position="59"/>
    </location>
</feature>
<name>A0A5C5TVM4_9CORY</name>
<feature type="compositionally biased region" description="Polar residues" evidence="1">
    <location>
        <begin position="47"/>
        <end position="59"/>
    </location>
</feature>
<evidence type="ECO:0000313" key="4">
    <source>
        <dbReference type="Proteomes" id="UP000320791"/>
    </source>
</evidence>
<dbReference type="Proteomes" id="UP000320791">
    <property type="component" value="Unassembled WGS sequence"/>
</dbReference>
<feature type="region of interest" description="Disordered" evidence="1">
    <location>
        <begin position="110"/>
        <end position="131"/>
    </location>
</feature>
<comment type="caution">
    <text evidence="3">The sequence shown here is derived from an EMBL/GenBank/DDBJ whole genome shotgun (WGS) entry which is preliminary data.</text>
</comment>
<evidence type="ECO:0000313" key="3">
    <source>
        <dbReference type="EMBL" id="TWT17766.1"/>
    </source>
</evidence>
<gene>
    <name evidence="3" type="ORF">FRX94_12235</name>
</gene>
<dbReference type="RefSeq" id="WP_146325630.1">
    <property type="nucleotide sequence ID" value="NZ_BAABLR010000059.1"/>
</dbReference>
<feature type="compositionally biased region" description="Low complexity" evidence="1">
    <location>
        <begin position="110"/>
        <end position="121"/>
    </location>
</feature>
<keyword evidence="2" id="KW-0812">Transmembrane</keyword>
<keyword evidence="4" id="KW-1185">Reference proteome</keyword>
<keyword evidence="2" id="KW-1133">Transmembrane helix</keyword>
<evidence type="ECO:0000256" key="2">
    <source>
        <dbReference type="SAM" id="Phobius"/>
    </source>
</evidence>
<dbReference type="OrthoDB" id="4411749at2"/>
<keyword evidence="2" id="KW-0472">Membrane</keyword>
<dbReference type="InterPro" id="IPR025341">
    <property type="entry name" value="DUF4247"/>
</dbReference>
<accession>A0A5C5TVM4</accession>
<organism evidence="3 4">
    <name type="scientific">Corynebacterium canis</name>
    <dbReference type="NCBI Taxonomy" id="679663"/>
    <lineage>
        <taxon>Bacteria</taxon>
        <taxon>Bacillati</taxon>
        <taxon>Actinomycetota</taxon>
        <taxon>Actinomycetes</taxon>
        <taxon>Mycobacteriales</taxon>
        <taxon>Corynebacteriaceae</taxon>
        <taxon>Corynebacterium</taxon>
    </lineage>
</organism>
<dbReference type="AlphaFoldDB" id="A0A5C5TVM4"/>